<organism evidence="1 2">
    <name type="scientific">Gigaspora margarita</name>
    <dbReference type="NCBI Taxonomy" id="4874"/>
    <lineage>
        <taxon>Eukaryota</taxon>
        <taxon>Fungi</taxon>
        <taxon>Fungi incertae sedis</taxon>
        <taxon>Mucoromycota</taxon>
        <taxon>Glomeromycotina</taxon>
        <taxon>Glomeromycetes</taxon>
        <taxon>Diversisporales</taxon>
        <taxon>Gigasporaceae</taxon>
        <taxon>Gigaspora</taxon>
    </lineage>
</organism>
<sequence length="110" mass="12842">PIFIPLTRIVNYNKPFGKHIFQTLKIAKRGSYIMPNENSEQDQIQEEDVNSKQVKVSEEVISPEEIYYLIKLTTTPRNLWSLKGLMTRNDNAKSLEKLYKDEIEKTGLKI</sequence>
<proteinExistence type="predicted"/>
<name>A0ABN7WZX2_GIGMA</name>
<keyword evidence="2" id="KW-1185">Reference proteome</keyword>
<feature type="non-terminal residue" evidence="1">
    <location>
        <position position="110"/>
    </location>
</feature>
<evidence type="ECO:0000313" key="2">
    <source>
        <dbReference type="Proteomes" id="UP000789901"/>
    </source>
</evidence>
<feature type="non-terminal residue" evidence="1">
    <location>
        <position position="1"/>
    </location>
</feature>
<evidence type="ECO:0000313" key="1">
    <source>
        <dbReference type="EMBL" id="CAG8843330.1"/>
    </source>
</evidence>
<accession>A0ABN7WZX2</accession>
<gene>
    <name evidence="1" type="ORF">GMARGA_LOCUS36484</name>
</gene>
<dbReference type="Proteomes" id="UP000789901">
    <property type="component" value="Unassembled WGS sequence"/>
</dbReference>
<dbReference type="EMBL" id="CAJVQB010072073">
    <property type="protein sequence ID" value="CAG8843330.1"/>
    <property type="molecule type" value="Genomic_DNA"/>
</dbReference>
<reference evidence="1 2" key="1">
    <citation type="submission" date="2021-06" db="EMBL/GenBank/DDBJ databases">
        <authorList>
            <person name="Kallberg Y."/>
            <person name="Tangrot J."/>
            <person name="Rosling A."/>
        </authorList>
    </citation>
    <scope>NUCLEOTIDE SEQUENCE [LARGE SCALE GENOMIC DNA]</scope>
    <source>
        <strain evidence="1 2">120-4 pot B 10/14</strain>
    </source>
</reference>
<comment type="caution">
    <text evidence="1">The sequence shown here is derived from an EMBL/GenBank/DDBJ whole genome shotgun (WGS) entry which is preliminary data.</text>
</comment>
<protein>
    <submittedName>
        <fullName evidence="1">5181_t:CDS:1</fullName>
    </submittedName>
</protein>